<dbReference type="Pfam" id="PF09835">
    <property type="entry name" value="DUF2062"/>
    <property type="match status" value="1"/>
</dbReference>
<dbReference type="AlphaFoldDB" id="A5CYC9"/>
<dbReference type="PANTHER" id="PTHR40547:SF1">
    <property type="entry name" value="SLL0298 PROTEIN"/>
    <property type="match status" value="1"/>
</dbReference>
<organism evidence="3 4">
    <name type="scientific">Pelotomaculum thermopropionicum (strain DSM 13744 / JCM 10971 / SI)</name>
    <dbReference type="NCBI Taxonomy" id="370438"/>
    <lineage>
        <taxon>Bacteria</taxon>
        <taxon>Bacillati</taxon>
        <taxon>Bacillota</taxon>
        <taxon>Clostridia</taxon>
        <taxon>Eubacteriales</taxon>
        <taxon>Desulfotomaculaceae</taxon>
        <taxon>Pelotomaculum</taxon>
    </lineage>
</organism>
<gene>
    <name evidence="3" type="ordered locus">PTH_2836</name>
</gene>
<evidence type="ECO:0000313" key="4">
    <source>
        <dbReference type="Proteomes" id="UP000006556"/>
    </source>
</evidence>
<dbReference type="PANTHER" id="PTHR40547">
    <property type="entry name" value="SLL0298 PROTEIN"/>
    <property type="match status" value="1"/>
</dbReference>
<feature type="domain" description="DUF2062" evidence="2">
    <location>
        <begin position="20"/>
        <end position="161"/>
    </location>
</feature>
<accession>A5CYC9</accession>
<dbReference type="Proteomes" id="UP000006556">
    <property type="component" value="Chromosome"/>
</dbReference>
<name>A5CYC9_PELTS</name>
<feature type="transmembrane region" description="Helical" evidence="1">
    <location>
        <begin position="128"/>
        <end position="153"/>
    </location>
</feature>
<dbReference type="eggNOG" id="COG3216">
    <property type="taxonomic scope" value="Bacteria"/>
</dbReference>
<dbReference type="InterPro" id="IPR018639">
    <property type="entry name" value="DUF2062"/>
</dbReference>
<keyword evidence="4" id="KW-1185">Reference proteome</keyword>
<reference evidence="4" key="1">
    <citation type="journal article" date="2008" name="Genome Res.">
        <title>The genome of Pelotomaculum thermopropionicum reveals niche-associated evolution in anaerobic microbiota.</title>
        <authorList>
            <person name="Kosaka T."/>
            <person name="Kato S."/>
            <person name="Shimoyama T."/>
            <person name="Ishii S."/>
            <person name="Abe T."/>
            <person name="Watanabe K."/>
        </authorList>
    </citation>
    <scope>NUCLEOTIDE SEQUENCE [LARGE SCALE GENOMIC DNA]</scope>
    <source>
        <strain evidence="4">DSM 13744 / JCM 10971 / SI</strain>
    </source>
</reference>
<keyword evidence="1" id="KW-0472">Membrane</keyword>
<dbReference type="EMBL" id="AP009389">
    <property type="protein sequence ID" value="BAF61017.1"/>
    <property type="molecule type" value="Genomic_DNA"/>
</dbReference>
<dbReference type="HOGENOM" id="CLU_132547_0_0_9"/>
<feature type="transmembrane region" description="Helical" evidence="1">
    <location>
        <begin position="71"/>
        <end position="95"/>
    </location>
</feature>
<evidence type="ECO:0000259" key="2">
    <source>
        <dbReference type="Pfam" id="PF09835"/>
    </source>
</evidence>
<feature type="transmembrane region" description="Helical" evidence="1">
    <location>
        <begin position="37"/>
        <end position="64"/>
    </location>
</feature>
<keyword evidence="1" id="KW-0812">Transmembrane</keyword>
<dbReference type="STRING" id="370438.PTH_2836"/>
<proteinExistence type="predicted"/>
<dbReference type="KEGG" id="pth:PTH_2836"/>
<evidence type="ECO:0000313" key="3">
    <source>
        <dbReference type="EMBL" id="BAF61017.1"/>
    </source>
</evidence>
<keyword evidence="1" id="KW-1133">Transmembrane helix</keyword>
<sequence length="162" mass="17603">MLPKESAMKKRMSLRLAESVRSYCARMAGLADSPSKVAGGVALGLAFDFLPVPLISIPLSYLVARLVRCNAVAAVATVIFFKLAVPFFFTLNVIVGRALIGDIPGPDIADTGNSLLNLLISSLAEHGYPFLVGSLVNATLVLLAIYFLLVFVLERRRRRRRV</sequence>
<evidence type="ECO:0000256" key="1">
    <source>
        <dbReference type="SAM" id="Phobius"/>
    </source>
</evidence>
<protein>
    <recommendedName>
        <fullName evidence="2">DUF2062 domain-containing protein</fullName>
    </recommendedName>
</protein>